<gene>
    <name evidence="1" type="ORF">E2562_035267</name>
</gene>
<proteinExistence type="predicted"/>
<name>A0A6G1F1S6_9ORYZ</name>
<comment type="caution">
    <text evidence="1">The sequence shown here is derived from an EMBL/GenBank/DDBJ whole genome shotgun (WGS) entry which is preliminary data.</text>
</comment>
<reference evidence="1 2" key="1">
    <citation type="submission" date="2019-11" db="EMBL/GenBank/DDBJ databases">
        <title>Whole genome sequence of Oryza granulata.</title>
        <authorList>
            <person name="Li W."/>
        </authorList>
    </citation>
    <scope>NUCLEOTIDE SEQUENCE [LARGE SCALE GENOMIC DNA]</scope>
    <source>
        <strain evidence="2">cv. Menghai</strain>
        <tissue evidence="1">Leaf</tissue>
    </source>
</reference>
<accession>A0A6G1F1S6</accession>
<evidence type="ECO:0000313" key="2">
    <source>
        <dbReference type="Proteomes" id="UP000479710"/>
    </source>
</evidence>
<dbReference type="AlphaFoldDB" id="A0A6G1F1S6"/>
<dbReference type="EMBL" id="SPHZ02000002">
    <property type="protein sequence ID" value="KAF0930789.1"/>
    <property type="molecule type" value="Genomic_DNA"/>
</dbReference>
<sequence length="141" mass="15144">MGLPKHLTIAESPRMRAVLVPWRCGNLARASASRCQEGKRRGGGPMQAWMCFSAVSGGPSALAAAFCYRGRGRRGGIGWFVLVAAAEVELERAEHIASPRLGLACAILCEGFGEEGDQDWVAPDCRVWVTGIQLEEEAISD</sequence>
<dbReference type="Proteomes" id="UP000479710">
    <property type="component" value="Unassembled WGS sequence"/>
</dbReference>
<evidence type="ECO:0000313" key="1">
    <source>
        <dbReference type="EMBL" id="KAF0930789.1"/>
    </source>
</evidence>
<organism evidence="1 2">
    <name type="scientific">Oryza meyeriana var. granulata</name>
    <dbReference type="NCBI Taxonomy" id="110450"/>
    <lineage>
        <taxon>Eukaryota</taxon>
        <taxon>Viridiplantae</taxon>
        <taxon>Streptophyta</taxon>
        <taxon>Embryophyta</taxon>
        <taxon>Tracheophyta</taxon>
        <taxon>Spermatophyta</taxon>
        <taxon>Magnoliopsida</taxon>
        <taxon>Liliopsida</taxon>
        <taxon>Poales</taxon>
        <taxon>Poaceae</taxon>
        <taxon>BOP clade</taxon>
        <taxon>Oryzoideae</taxon>
        <taxon>Oryzeae</taxon>
        <taxon>Oryzinae</taxon>
        <taxon>Oryza</taxon>
        <taxon>Oryza meyeriana</taxon>
    </lineage>
</organism>
<protein>
    <submittedName>
        <fullName evidence="1">Uncharacterized protein</fullName>
    </submittedName>
</protein>
<keyword evidence="2" id="KW-1185">Reference proteome</keyword>